<evidence type="ECO:0000313" key="2">
    <source>
        <dbReference type="Proteomes" id="UP001184833"/>
    </source>
</evidence>
<evidence type="ECO:0000313" key="1">
    <source>
        <dbReference type="EMBL" id="MDR6458986.1"/>
    </source>
</evidence>
<sequence>MELDSYLLKSNWEAITIIYLKRILIKKDRFKSSLFLYFYK</sequence>
<protein>
    <submittedName>
        <fullName evidence="1">Uncharacterized protein</fullName>
    </submittedName>
</protein>
<comment type="caution">
    <text evidence="1">The sequence shown here is derived from an EMBL/GenBank/DDBJ whole genome shotgun (WGS) entry which is preliminary data.</text>
</comment>
<dbReference type="Proteomes" id="UP001184833">
    <property type="component" value="Unassembled WGS sequence"/>
</dbReference>
<proteinExistence type="predicted"/>
<organism evidence="1 2">
    <name type="scientific">Chryseobacterium vietnamense</name>
    <dbReference type="NCBI Taxonomy" id="866785"/>
    <lineage>
        <taxon>Bacteria</taxon>
        <taxon>Pseudomonadati</taxon>
        <taxon>Bacteroidota</taxon>
        <taxon>Flavobacteriia</taxon>
        <taxon>Flavobacteriales</taxon>
        <taxon>Weeksellaceae</taxon>
        <taxon>Chryseobacterium group</taxon>
        <taxon>Chryseobacterium</taxon>
    </lineage>
</organism>
<keyword evidence="2" id="KW-1185">Reference proteome</keyword>
<accession>A0ACC6J7F1</accession>
<dbReference type="EMBL" id="JAVDQX010000002">
    <property type="protein sequence ID" value="MDR6458986.1"/>
    <property type="molecule type" value="Genomic_DNA"/>
</dbReference>
<gene>
    <name evidence="1" type="ORF">J2786_002093</name>
</gene>
<reference evidence="1" key="1">
    <citation type="submission" date="2023-07" db="EMBL/GenBank/DDBJ databases">
        <title>Sorghum-associated microbial communities from plants grown in Nebraska, USA.</title>
        <authorList>
            <person name="Schachtman D."/>
        </authorList>
    </citation>
    <scope>NUCLEOTIDE SEQUENCE</scope>
    <source>
        <strain evidence="1">DS2329</strain>
    </source>
</reference>
<name>A0ACC6J7F1_9FLAO</name>